<evidence type="ECO:0000313" key="2">
    <source>
        <dbReference type="Proteomes" id="UP000033115"/>
    </source>
</evidence>
<dbReference type="AlphaFoldDB" id="A0A0E3M5S4"/>
<dbReference type="EMBL" id="CP009933">
    <property type="protein sequence ID" value="AKA68800.1"/>
    <property type="molecule type" value="Genomic_DNA"/>
</dbReference>
<dbReference type="HOGENOM" id="CLU_3166567_0_0_9"/>
<organism evidence="1 2">
    <name type="scientific">Clostridium scatologenes</name>
    <dbReference type="NCBI Taxonomy" id="1548"/>
    <lineage>
        <taxon>Bacteria</taxon>
        <taxon>Bacillati</taxon>
        <taxon>Bacillota</taxon>
        <taxon>Clostridia</taxon>
        <taxon>Eubacteriales</taxon>
        <taxon>Clostridiaceae</taxon>
        <taxon>Clostridium</taxon>
    </lineage>
</organism>
<protein>
    <submittedName>
        <fullName evidence="1">Uncharacterized protein</fullName>
    </submittedName>
</protein>
<dbReference type="KEGG" id="csq:CSCA_1675"/>
<keyword evidence="2" id="KW-1185">Reference proteome</keyword>
<accession>A0A0E3M5S4</accession>
<reference evidence="1 2" key="1">
    <citation type="journal article" date="2015" name="J. Biotechnol.">
        <title>Complete genome sequence of a malodorant-producing acetogen, Clostridium scatologenes ATCC 25775(T).</title>
        <authorList>
            <person name="Zhu Z."/>
            <person name="Guo T."/>
            <person name="Zheng H."/>
            <person name="Song T."/>
            <person name="Ouyang P."/>
            <person name="Xie J."/>
        </authorList>
    </citation>
    <scope>NUCLEOTIDE SEQUENCE [LARGE SCALE GENOMIC DNA]</scope>
    <source>
        <strain evidence="1 2">ATCC 25775</strain>
    </source>
</reference>
<name>A0A0E3M5S4_CLOSL</name>
<sequence length="47" mass="5317">MPISIPGLPRRSDVTKRVFSGILHLPFCDLLLSECIKNIAYKFISNI</sequence>
<dbReference type="Proteomes" id="UP000033115">
    <property type="component" value="Chromosome"/>
</dbReference>
<evidence type="ECO:0000313" key="1">
    <source>
        <dbReference type="EMBL" id="AKA68800.1"/>
    </source>
</evidence>
<proteinExistence type="predicted"/>
<gene>
    <name evidence="1" type="ORF">CSCA_1675</name>
</gene>